<name>A0ABN9DFV4_9NEOB</name>
<organism evidence="1 2">
    <name type="scientific">Staurois parvus</name>
    <dbReference type="NCBI Taxonomy" id="386267"/>
    <lineage>
        <taxon>Eukaryota</taxon>
        <taxon>Metazoa</taxon>
        <taxon>Chordata</taxon>
        <taxon>Craniata</taxon>
        <taxon>Vertebrata</taxon>
        <taxon>Euteleostomi</taxon>
        <taxon>Amphibia</taxon>
        <taxon>Batrachia</taxon>
        <taxon>Anura</taxon>
        <taxon>Neobatrachia</taxon>
        <taxon>Ranoidea</taxon>
        <taxon>Ranidae</taxon>
        <taxon>Staurois</taxon>
    </lineage>
</organism>
<sequence>IGCAHQFAPYIRCRHQSATLHHIFPSHQVCPTECSFTSVVPIRVPLYIRYPHHSVTLHQVFPSDSPFHHIFPSECPFTSYFSSEFPFPSHLPIRVPLSTVRAHLCPLT</sequence>
<keyword evidence="2" id="KW-1185">Reference proteome</keyword>
<reference evidence="1" key="1">
    <citation type="submission" date="2023-05" db="EMBL/GenBank/DDBJ databases">
        <authorList>
            <person name="Stuckert A."/>
        </authorList>
    </citation>
    <scope>NUCLEOTIDE SEQUENCE</scope>
</reference>
<feature type="non-terminal residue" evidence="1">
    <location>
        <position position="1"/>
    </location>
</feature>
<proteinExistence type="predicted"/>
<protein>
    <submittedName>
        <fullName evidence="1">Uncharacterized protein</fullName>
    </submittedName>
</protein>
<accession>A0ABN9DFV4</accession>
<evidence type="ECO:0000313" key="2">
    <source>
        <dbReference type="Proteomes" id="UP001162483"/>
    </source>
</evidence>
<evidence type="ECO:0000313" key="1">
    <source>
        <dbReference type="EMBL" id="CAI9571475.1"/>
    </source>
</evidence>
<dbReference type="Proteomes" id="UP001162483">
    <property type="component" value="Unassembled WGS sequence"/>
</dbReference>
<dbReference type="EMBL" id="CATNWA010014406">
    <property type="protein sequence ID" value="CAI9571475.1"/>
    <property type="molecule type" value="Genomic_DNA"/>
</dbReference>
<gene>
    <name evidence="1" type="ORF">SPARVUS_LOCUS7252143</name>
</gene>
<comment type="caution">
    <text evidence="1">The sequence shown here is derived from an EMBL/GenBank/DDBJ whole genome shotgun (WGS) entry which is preliminary data.</text>
</comment>